<evidence type="ECO:0000313" key="3">
    <source>
        <dbReference type="Proteomes" id="UP001152607"/>
    </source>
</evidence>
<organism evidence="2 3">
    <name type="scientific">Periconia digitata</name>
    <dbReference type="NCBI Taxonomy" id="1303443"/>
    <lineage>
        <taxon>Eukaryota</taxon>
        <taxon>Fungi</taxon>
        <taxon>Dikarya</taxon>
        <taxon>Ascomycota</taxon>
        <taxon>Pezizomycotina</taxon>
        <taxon>Dothideomycetes</taxon>
        <taxon>Pleosporomycetidae</taxon>
        <taxon>Pleosporales</taxon>
        <taxon>Massarineae</taxon>
        <taxon>Periconiaceae</taxon>
        <taxon>Periconia</taxon>
    </lineage>
</organism>
<dbReference type="AlphaFoldDB" id="A0A9W4XK10"/>
<comment type="caution">
    <text evidence="2">The sequence shown here is derived from an EMBL/GenBank/DDBJ whole genome shotgun (WGS) entry which is preliminary data.</text>
</comment>
<evidence type="ECO:0000313" key="2">
    <source>
        <dbReference type="EMBL" id="CAI6334443.1"/>
    </source>
</evidence>
<feature type="region of interest" description="Disordered" evidence="1">
    <location>
        <begin position="128"/>
        <end position="171"/>
    </location>
</feature>
<accession>A0A9W4XK10</accession>
<dbReference type="EMBL" id="CAOQHR010000005">
    <property type="protein sequence ID" value="CAI6334443.1"/>
    <property type="molecule type" value="Genomic_DNA"/>
</dbReference>
<keyword evidence="3" id="KW-1185">Reference proteome</keyword>
<reference evidence="2" key="1">
    <citation type="submission" date="2023-01" db="EMBL/GenBank/DDBJ databases">
        <authorList>
            <person name="Van Ghelder C."/>
            <person name="Rancurel C."/>
        </authorList>
    </citation>
    <scope>NUCLEOTIDE SEQUENCE</scope>
    <source>
        <strain evidence="2">CNCM I-4278</strain>
    </source>
</reference>
<sequence>MRRRVHKETISQPACIFKHHFTHALAYIPAMNVPILLVHPYVMLHPQDHYREGSVIAIGDKTSPSAKQTNKQAVKGPMLLFTTASRSNKLVQQTIDQLHSFTQLMLLKSRISEQHITWLQTYATHPIQSNPTVKPKPGQTCTPPLPCQIPPTRPDRVGSESEKKKKKNREI</sequence>
<protein>
    <submittedName>
        <fullName evidence="2">Uncharacterized protein</fullName>
    </submittedName>
</protein>
<evidence type="ECO:0000256" key="1">
    <source>
        <dbReference type="SAM" id="MobiDB-lite"/>
    </source>
</evidence>
<dbReference type="Proteomes" id="UP001152607">
    <property type="component" value="Unassembled WGS sequence"/>
</dbReference>
<feature type="compositionally biased region" description="Pro residues" evidence="1">
    <location>
        <begin position="143"/>
        <end position="152"/>
    </location>
</feature>
<proteinExistence type="predicted"/>
<gene>
    <name evidence="2" type="ORF">PDIGIT_LOCUS7503</name>
</gene>
<name>A0A9W4XK10_9PLEO</name>
<feature type="compositionally biased region" description="Basic and acidic residues" evidence="1">
    <location>
        <begin position="153"/>
        <end position="171"/>
    </location>
</feature>